<keyword evidence="1" id="KW-0472">Membrane</keyword>
<keyword evidence="1" id="KW-1133">Transmembrane helix</keyword>
<feature type="transmembrane region" description="Helical" evidence="1">
    <location>
        <begin position="132"/>
        <end position="153"/>
    </location>
</feature>
<dbReference type="AlphaFoldDB" id="A0A0A1W8B8"/>
<dbReference type="Proteomes" id="UP000032305">
    <property type="component" value="Unassembled WGS sequence"/>
</dbReference>
<evidence type="ECO:0000256" key="1">
    <source>
        <dbReference type="SAM" id="Phobius"/>
    </source>
</evidence>
<evidence type="ECO:0000313" key="3">
    <source>
        <dbReference type="Proteomes" id="UP000032305"/>
    </source>
</evidence>
<organism evidence="2 3">
    <name type="scientific">Sphingomonas parapaucimobilis NBRC 15100</name>
    <dbReference type="NCBI Taxonomy" id="1219049"/>
    <lineage>
        <taxon>Bacteria</taxon>
        <taxon>Pseudomonadati</taxon>
        <taxon>Pseudomonadota</taxon>
        <taxon>Alphaproteobacteria</taxon>
        <taxon>Sphingomonadales</taxon>
        <taxon>Sphingomonadaceae</taxon>
        <taxon>Sphingomonas</taxon>
    </lineage>
</organism>
<proteinExistence type="predicted"/>
<protein>
    <recommendedName>
        <fullName evidence="4">DUF2254 domain-containing protein</fullName>
    </recommendedName>
</protein>
<keyword evidence="1" id="KW-0812">Transmembrane</keyword>
<gene>
    <name evidence="2" type="ORF">SP5_066_00080</name>
</gene>
<evidence type="ECO:0000313" key="2">
    <source>
        <dbReference type="EMBL" id="GAM01573.1"/>
    </source>
</evidence>
<feature type="transmembrane region" description="Helical" evidence="1">
    <location>
        <begin position="55"/>
        <end position="82"/>
    </location>
</feature>
<dbReference type="EMBL" id="BBPI01000066">
    <property type="protein sequence ID" value="GAM01573.1"/>
    <property type="molecule type" value="Genomic_DNA"/>
</dbReference>
<dbReference type="Pfam" id="PF10011">
    <property type="entry name" value="DUF2254"/>
    <property type="match status" value="1"/>
</dbReference>
<comment type="caution">
    <text evidence="2">The sequence shown here is derived from an EMBL/GenBank/DDBJ whole genome shotgun (WGS) entry which is preliminary data.</text>
</comment>
<feature type="transmembrane region" description="Helical" evidence="1">
    <location>
        <begin position="103"/>
        <end position="126"/>
    </location>
</feature>
<sequence length="419" mass="45206">MRGWQWAVRLLTRQMWFRAGLFCVFAVLLALASAFLGHTISYDFAAKVGSKSVDGILNLLASSMLAVTTFSLTAMVQAYAGATSNITPRAVQLLIDDSTSQNALATFLGSFLFAIVGIIALSTGIYGNTGRVILYAGTILVILFIVVTFLRWIQHIARFGRVSDTIDRVERAATDAVRRMMQAPRFGATDSVSVPNDASVIHHERIGRITHVDLAQIGEVADAIGANIHLVSIPGHLVDPAKPLAWVRATIDDDQACLIRDAFTIEHHRTFDHDPRFGLVVLGEIAARALSPAVNDPGTAIAVIEAGTRVLAAALRHRPGEERSPPARVTVPPFAFSDIIEDVFRPIARDGAGTIEVGLRLQKALAALVAVDERASADCRNEAQDALDRGRTGLSSERDIADLSRLHHTLWSKGVAEAS</sequence>
<keyword evidence="3" id="KW-1185">Reference proteome</keyword>
<reference evidence="2 3" key="1">
    <citation type="submission" date="2014-11" db="EMBL/GenBank/DDBJ databases">
        <title>Whole genome shotgun sequence of Sphingomonas parapaucimobilis NBRC 15100.</title>
        <authorList>
            <person name="Katano-Makiyama Y."/>
            <person name="Hosoyama A."/>
            <person name="Hashimoto M."/>
            <person name="Hosoyama Y."/>
            <person name="Noguchi M."/>
            <person name="Numata M."/>
            <person name="Tsuchikane K."/>
            <person name="Hirakata S."/>
            <person name="Uohara A."/>
            <person name="Shimodaira J."/>
            <person name="Ohji S."/>
            <person name="Ichikawa N."/>
            <person name="Kimura A."/>
            <person name="Yamazoe A."/>
            <person name="Fujita N."/>
        </authorList>
    </citation>
    <scope>NUCLEOTIDE SEQUENCE [LARGE SCALE GENOMIC DNA]</scope>
    <source>
        <strain evidence="2 3">NBRC 15100</strain>
    </source>
</reference>
<evidence type="ECO:0008006" key="4">
    <source>
        <dbReference type="Google" id="ProtNLM"/>
    </source>
</evidence>
<dbReference type="eggNOG" id="COG4325">
    <property type="taxonomic scope" value="Bacteria"/>
</dbReference>
<dbReference type="InterPro" id="IPR018723">
    <property type="entry name" value="DUF2254_membrane"/>
</dbReference>
<accession>A0A0A1W8B8</accession>
<name>A0A0A1W8B8_9SPHN</name>